<keyword evidence="2" id="KW-1133">Transmembrane helix</keyword>
<feature type="transmembrane region" description="Helical" evidence="2">
    <location>
        <begin position="291"/>
        <end position="309"/>
    </location>
</feature>
<feature type="region of interest" description="Disordered" evidence="1">
    <location>
        <begin position="340"/>
        <end position="359"/>
    </location>
</feature>
<dbReference type="AlphaFoldDB" id="L8FUA2"/>
<evidence type="ECO:0000256" key="1">
    <source>
        <dbReference type="SAM" id="MobiDB-lite"/>
    </source>
</evidence>
<gene>
    <name evidence="4" type="ORF">GMDG_06562</name>
</gene>
<dbReference type="EMBL" id="GL573336">
    <property type="protein sequence ID" value="ELR04053.1"/>
    <property type="molecule type" value="Genomic_DNA"/>
</dbReference>
<keyword evidence="2" id="KW-0812">Transmembrane</keyword>
<dbReference type="OrthoDB" id="2956246at2759"/>
<dbReference type="InterPro" id="IPR029058">
    <property type="entry name" value="AB_hydrolase_fold"/>
</dbReference>
<dbReference type="Proteomes" id="UP000011064">
    <property type="component" value="Unassembled WGS sequence"/>
</dbReference>
<feature type="transmembrane region" description="Helical" evidence="2">
    <location>
        <begin position="164"/>
        <end position="184"/>
    </location>
</feature>
<dbReference type="HOGENOM" id="CLU_026024_2_0_1"/>
<feature type="compositionally biased region" description="Pro residues" evidence="1">
    <location>
        <begin position="211"/>
        <end position="221"/>
    </location>
</feature>
<feature type="transmembrane region" description="Helical" evidence="2">
    <location>
        <begin position="138"/>
        <end position="158"/>
    </location>
</feature>
<protein>
    <recommendedName>
        <fullName evidence="3">AB hydrolase-1 domain-containing protein</fullName>
    </recommendedName>
</protein>
<dbReference type="InParanoid" id="L8FUA2"/>
<reference evidence="5" key="1">
    <citation type="submission" date="2010-09" db="EMBL/GenBank/DDBJ databases">
        <title>The genome sequence of Geomyces destructans 20631-21.</title>
        <authorList>
            <consortium name="The Broad Institute Genome Sequencing Platform"/>
            <person name="Cuomo C.A."/>
            <person name="Blehert D.S."/>
            <person name="Lorch J.M."/>
            <person name="Young S.K."/>
            <person name="Zeng Q."/>
            <person name="Gargeya S."/>
            <person name="Fitzgerald M."/>
            <person name="Haas B."/>
            <person name="Abouelleil A."/>
            <person name="Alvarado L."/>
            <person name="Arachchi H.M."/>
            <person name="Berlin A."/>
            <person name="Brown A."/>
            <person name="Chapman S.B."/>
            <person name="Chen Z."/>
            <person name="Dunbar C."/>
            <person name="Freedman E."/>
            <person name="Gearin G."/>
            <person name="Gellesch M."/>
            <person name="Goldberg J."/>
            <person name="Griggs A."/>
            <person name="Gujja S."/>
            <person name="Heiman D."/>
            <person name="Howarth C."/>
            <person name="Larson L."/>
            <person name="Lui A."/>
            <person name="MacDonald P.J.P."/>
            <person name="Montmayeur A."/>
            <person name="Murphy C."/>
            <person name="Neiman D."/>
            <person name="Pearson M."/>
            <person name="Priest M."/>
            <person name="Roberts A."/>
            <person name="Saif S."/>
            <person name="Shea T."/>
            <person name="Shenoy N."/>
            <person name="Sisk P."/>
            <person name="Stolte C."/>
            <person name="Sykes S."/>
            <person name="Wortman J."/>
            <person name="Nusbaum C."/>
            <person name="Birren B."/>
        </authorList>
    </citation>
    <scope>NUCLEOTIDE SEQUENCE [LARGE SCALE GENOMIC DNA]</scope>
    <source>
        <strain evidence="5">ATCC MYA-4855 / 20631-21</strain>
    </source>
</reference>
<organism evidence="4 5">
    <name type="scientific">Pseudogymnoascus destructans (strain ATCC MYA-4855 / 20631-21)</name>
    <name type="common">Bat white-nose syndrome fungus</name>
    <name type="synonym">Geomyces destructans</name>
    <dbReference type="NCBI Taxonomy" id="658429"/>
    <lineage>
        <taxon>Eukaryota</taxon>
        <taxon>Fungi</taxon>
        <taxon>Dikarya</taxon>
        <taxon>Ascomycota</taxon>
        <taxon>Pezizomycotina</taxon>
        <taxon>Leotiomycetes</taxon>
        <taxon>Thelebolales</taxon>
        <taxon>Thelebolaceae</taxon>
        <taxon>Pseudogymnoascus</taxon>
    </lineage>
</organism>
<dbReference type="Gene3D" id="3.40.50.1820">
    <property type="entry name" value="alpha/beta hydrolase"/>
    <property type="match status" value="1"/>
</dbReference>
<keyword evidence="2" id="KW-0472">Membrane</keyword>
<evidence type="ECO:0000256" key="2">
    <source>
        <dbReference type="SAM" id="Phobius"/>
    </source>
</evidence>
<dbReference type="Pfam" id="PF12697">
    <property type="entry name" value="Abhydrolase_6"/>
    <property type="match status" value="1"/>
</dbReference>
<dbReference type="InterPro" id="IPR000073">
    <property type="entry name" value="AB_hydrolase_1"/>
</dbReference>
<evidence type="ECO:0000259" key="3">
    <source>
        <dbReference type="Pfam" id="PF12697"/>
    </source>
</evidence>
<evidence type="ECO:0000313" key="5">
    <source>
        <dbReference type="Proteomes" id="UP000011064"/>
    </source>
</evidence>
<keyword evidence="5" id="KW-1185">Reference proteome</keyword>
<dbReference type="STRING" id="658429.L8FUA2"/>
<feature type="compositionally biased region" description="Gly residues" evidence="1">
    <location>
        <begin position="342"/>
        <end position="357"/>
    </location>
</feature>
<sequence>MEYVKGFLPWPATPVPGVALSASGLLALADLGTIANRTAITGTSTWLDMLVLAPGLHNQQRADTLSDLPNPFTQPLLTTPTHRHISLTNAATIRYLARLGAGSRPVTLRVGSPRTQSLRRTVSTASLKRVRQRPRPSLMAPLLYIIALLLTVSAMALMVLTRDWWGVGILSALMLARALNIWIIRSRTSGGPPASAQASGQAIVQASAPTSAPPGSPPPTPVDAEPESWKVRIDGEREICLHGMADDLEALTGGIWMRGKTAVEGYAEAAAKLIVYLVASFSGNMHQTGDMVLLLLLLFSAGLLALSNSREDRFWMNGRSAVIVPGFAEVMDGIATPDWGGTTDGGGNEMKGGGGNETPGSVMVEYPLQPPNLVDKHTRLIVFIHGTPWSSVVFKPIVEALLAKGFYEILVYDLPGYGQSQSYTPSAAAPPTSKASFPGDTSVKFQATALADLLKGLHLDGKGRNPAPATVIAHDIAGTIALRISCTIATSPPC</sequence>
<accession>L8FUA2</accession>
<name>L8FUA2_PSED2</name>
<evidence type="ECO:0000313" key="4">
    <source>
        <dbReference type="EMBL" id="ELR04053.1"/>
    </source>
</evidence>
<feature type="region of interest" description="Disordered" evidence="1">
    <location>
        <begin position="193"/>
        <end position="226"/>
    </location>
</feature>
<dbReference type="SUPFAM" id="SSF53474">
    <property type="entry name" value="alpha/beta-Hydrolases"/>
    <property type="match status" value="1"/>
</dbReference>
<feature type="domain" description="AB hydrolase-1" evidence="3">
    <location>
        <begin position="381"/>
        <end position="483"/>
    </location>
</feature>
<dbReference type="VEuPathDB" id="FungiDB:GMDG_06562"/>
<proteinExistence type="predicted"/>